<reference evidence="2 3" key="1">
    <citation type="submission" date="2018-10" db="EMBL/GenBank/DDBJ databases">
        <title>Dokdonia luteus sp. nov., isolated from sea water.</title>
        <authorList>
            <person name="Zhou L.Y."/>
            <person name="Du Z.J."/>
        </authorList>
    </citation>
    <scope>NUCLEOTIDE SEQUENCE [LARGE SCALE GENOMIC DNA]</scope>
    <source>
        <strain evidence="2 3">SH27</strain>
    </source>
</reference>
<sequence length="303" mass="34395">MAIKKIIGSVFPMLDSARRKEYVVQKVLDKKQQHNDIRNVHVVNPTNVGDYYSGPHHYFDTLKGKSLHLSDFRVVSKSKRDAWADAISENALIVGGGGLLNIRHFKMQMELFQTLAERGKKIVIWGAGHNETNRALWGKVNSYYIDMSAFGLAGTRDYSMKNLYVPCVSCLHTIFDRDFNITHDVGVIFNHNSIKDQNLVSSLSKYPSTSNTSSIEAMVEMIGKCETIVSNSYHAIYWATLLGRKTVAIPTTSKFFDLKHQPIISTFDNFEADLKKAVSYSGVLEESREINRDFYQKTMDYLS</sequence>
<name>A0A3M0GCW2_9FLAO</name>
<comment type="caution">
    <text evidence="2">The sequence shown here is derived from an EMBL/GenBank/DDBJ whole genome shotgun (WGS) entry which is preliminary data.</text>
</comment>
<evidence type="ECO:0000313" key="3">
    <source>
        <dbReference type="Proteomes" id="UP000281985"/>
    </source>
</evidence>
<organism evidence="2 3">
    <name type="scientific">Dokdonia sinensis</name>
    <dbReference type="NCBI Taxonomy" id="2479847"/>
    <lineage>
        <taxon>Bacteria</taxon>
        <taxon>Pseudomonadati</taxon>
        <taxon>Bacteroidota</taxon>
        <taxon>Flavobacteriia</taxon>
        <taxon>Flavobacteriales</taxon>
        <taxon>Flavobacteriaceae</taxon>
        <taxon>Dokdonia</taxon>
    </lineage>
</organism>
<accession>A0A3M0GCW2</accession>
<dbReference type="InterPro" id="IPR007345">
    <property type="entry name" value="Polysacch_pyruvyl_Trfase"/>
</dbReference>
<evidence type="ECO:0000259" key="1">
    <source>
        <dbReference type="Pfam" id="PF04230"/>
    </source>
</evidence>
<evidence type="ECO:0000313" key="2">
    <source>
        <dbReference type="EMBL" id="RMB59423.1"/>
    </source>
</evidence>
<feature type="domain" description="Polysaccharide pyruvyl transferase" evidence="1">
    <location>
        <begin position="72"/>
        <end position="251"/>
    </location>
</feature>
<dbReference type="OrthoDB" id="7835085at2"/>
<dbReference type="Proteomes" id="UP000281985">
    <property type="component" value="Unassembled WGS sequence"/>
</dbReference>
<dbReference type="RefSeq" id="WP_121917061.1">
    <property type="nucleotide sequence ID" value="NZ_REFV01000006.1"/>
</dbReference>
<proteinExistence type="predicted"/>
<gene>
    <name evidence="2" type="ORF">EAX61_07495</name>
</gene>
<dbReference type="AlphaFoldDB" id="A0A3M0GCW2"/>
<dbReference type="EMBL" id="REFV01000006">
    <property type="protein sequence ID" value="RMB59423.1"/>
    <property type="molecule type" value="Genomic_DNA"/>
</dbReference>
<protein>
    <recommendedName>
        <fullName evidence="1">Polysaccharide pyruvyl transferase domain-containing protein</fullName>
    </recommendedName>
</protein>
<dbReference type="Pfam" id="PF04230">
    <property type="entry name" value="PS_pyruv_trans"/>
    <property type="match status" value="1"/>
</dbReference>
<keyword evidence="3" id="KW-1185">Reference proteome</keyword>